<keyword evidence="4" id="KW-1185">Reference proteome</keyword>
<evidence type="ECO:0000313" key="4">
    <source>
        <dbReference type="Proteomes" id="UP000290649"/>
    </source>
</evidence>
<dbReference type="PRINTS" id="PR00111">
    <property type="entry name" value="ABHYDROLASE"/>
</dbReference>
<protein>
    <submittedName>
        <fullName evidence="3">Alpha/beta hydrolase</fullName>
    </submittedName>
</protein>
<feature type="domain" description="Serine aminopeptidase S33" evidence="2">
    <location>
        <begin position="106"/>
        <end position="199"/>
    </location>
</feature>
<dbReference type="EMBL" id="QOUX01000047">
    <property type="protein sequence ID" value="RXI96199.1"/>
    <property type="molecule type" value="Genomic_DNA"/>
</dbReference>
<dbReference type="InterPro" id="IPR029058">
    <property type="entry name" value="AB_hydrolase_fold"/>
</dbReference>
<proteinExistence type="predicted"/>
<dbReference type="OrthoDB" id="9776685at2"/>
<keyword evidence="1" id="KW-0472">Membrane</keyword>
<dbReference type="InterPro" id="IPR022742">
    <property type="entry name" value="Hydrolase_4"/>
</dbReference>
<dbReference type="Pfam" id="PF12146">
    <property type="entry name" value="Hydrolase_4"/>
    <property type="match status" value="1"/>
</dbReference>
<comment type="caution">
    <text evidence="3">The sequence shown here is derived from an EMBL/GenBank/DDBJ whole genome shotgun (WGS) entry which is preliminary data.</text>
</comment>
<keyword evidence="3" id="KW-0378">Hydrolase</keyword>
<dbReference type="InterPro" id="IPR000073">
    <property type="entry name" value="AB_hydrolase_1"/>
</dbReference>
<dbReference type="GO" id="GO:0016787">
    <property type="term" value="F:hydrolase activity"/>
    <property type="evidence" value="ECO:0007669"/>
    <property type="project" value="UniProtKB-KW"/>
</dbReference>
<keyword evidence="1" id="KW-0812">Transmembrane</keyword>
<dbReference type="RefSeq" id="WP_129080179.1">
    <property type="nucleotide sequence ID" value="NZ_QOUX01000047.1"/>
</dbReference>
<dbReference type="PANTHER" id="PTHR43358:SF4">
    <property type="entry name" value="ALPHA_BETA HYDROLASE FOLD-1 DOMAIN-CONTAINING PROTEIN"/>
    <property type="match status" value="1"/>
</dbReference>
<dbReference type="Gene3D" id="3.40.50.1820">
    <property type="entry name" value="alpha/beta hydrolase"/>
    <property type="match status" value="1"/>
</dbReference>
<dbReference type="PANTHER" id="PTHR43358">
    <property type="entry name" value="ALPHA/BETA-HYDROLASE"/>
    <property type="match status" value="1"/>
</dbReference>
<name>A0A4V1LFR4_9BACI</name>
<evidence type="ECO:0000313" key="3">
    <source>
        <dbReference type="EMBL" id="RXI96199.1"/>
    </source>
</evidence>
<reference evidence="3 4" key="1">
    <citation type="journal article" date="2019" name="Int. J. Syst. Evol. Microbiol.">
        <title>Anaerobacillus alkaliphilus sp. nov., a novel alkaliphilic and moderately halophilic bacterium.</title>
        <authorList>
            <person name="Borsodi A.K."/>
            <person name="Aszalos J.M."/>
            <person name="Bihari P."/>
            <person name="Nagy I."/>
            <person name="Schumann P."/>
            <person name="Sproer C."/>
            <person name="Kovacs A.L."/>
            <person name="Boka K."/>
            <person name="Dobosy P."/>
            <person name="Ovari M."/>
            <person name="Szili-Kovacs T."/>
            <person name="Toth E."/>
        </authorList>
    </citation>
    <scope>NUCLEOTIDE SEQUENCE [LARGE SCALE GENOMIC DNA]</scope>
    <source>
        <strain evidence="3 4">B16-10</strain>
    </source>
</reference>
<dbReference type="Proteomes" id="UP000290649">
    <property type="component" value="Unassembled WGS sequence"/>
</dbReference>
<keyword evidence="1" id="KW-1133">Transmembrane helix</keyword>
<evidence type="ECO:0000256" key="1">
    <source>
        <dbReference type="SAM" id="Phobius"/>
    </source>
</evidence>
<organism evidence="3 4">
    <name type="scientific">Anaerobacillus alkaliphilus</name>
    <dbReference type="NCBI Taxonomy" id="1548597"/>
    <lineage>
        <taxon>Bacteria</taxon>
        <taxon>Bacillati</taxon>
        <taxon>Bacillota</taxon>
        <taxon>Bacilli</taxon>
        <taxon>Bacillales</taxon>
        <taxon>Bacillaceae</taxon>
        <taxon>Anaerobacillus</taxon>
    </lineage>
</organism>
<feature type="transmembrane region" description="Helical" evidence="1">
    <location>
        <begin position="7"/>
        <end position="29"/>
    </location>
</feature>
<evidence type="ECO:0000259" key="2">
    <source>
        <dbReference type="Pfam" id="PF12146"/>
    </source>
</evidence>
<dbReference type="AlphaFoldDB" id="A0A4V1LFR4"/>
<dbReference type="InterPro" id="IPR052920">
    <property type="entry name" value="DNA-binding_regulatory"/>
</dbReference>
<accession>A0A4V1LFR4</accession>
<gene>
    <name evidence="3" type="ORF">DS745_20875</name>
</gene>
<dbReference type="SUPFAM" id="SSF53474">
    <property type="entry name" value="alpha/beta-Hydrolases"/>
    <property type="match status" value="1"/>
</dbReference>
<sequence>MKTKKRIIIPAIAVVILVILYFSIGNYFYNYALNANDQKEFLEENPNLARSEAVMADVAELADLADHEFKNKNQPSTMSIVSNDKLQLKLQADVYQTGADNSKWAIVAHGYTSSAAGMTRWIRNFYEEGFNVLAPDLRGHGKSEGDYIGMGWHDRLDMLLWIEEIIEKDPNAEIVLFGISMGGATVMMTAGEELPSNVKVIVEDCGYSSVSDVFIYQLDDLFGLPEFPVLRAANTVTNLRAGYDLYEASALKQIAKAKKPILFIHGDQDTFVPFSMLDEVYEAATVEKEKLIIPGAGHGDAEKVDPELYWNTIWNFVGKYID</sequence>